<organism evidence="3 4">
    <name type="scientific">Panagrellus redivivus</name>
    <name type="common">Microworm</name>
    <dbReference type="NCBI Taxonomy" id="6233"/>
    <lineage>
        <taxon>Eukaryota</taxon>
        <taxon>Metazoa</taxon>
        <taxon>Ecdysozoa</taxon>
        <taxon>Nematoda</taxon>
        <taxon>Chromadorea</taxon>
        <taxon>Rhabditida</taxon>
        <taxon>Tylenchina</taxon>
        <taxon>Panagrolaimomorpha</taxon>
        <taxon>Panagrolaimoidea</taxon>
        <taxon>Panagrolaimidae</taxon>
        <taxon>Panagrellus</taxon>
    </lineage>
</organism>
<sequence>MSLVMDDVENDGFKNYVEAVLDNEWMGWEKHRAYGVTPMGRRFVFVISYEVWYAVRLIMEPERDEHGEYGAQQRPLPCTEFTLRSSAEAYVKQEHYELEATFKMGKHRTSKQFDKFVETKIDIGFGSEVYRLRDIDEGGKLFLFVMSKLITYTVLLIREPYLIYDGSGRYLKESEVIDTEQFYTRKSAEDYIHARRNELRGFDVGVEKRKQMTVLNDCPSTNELPDTDFFNLPGNDITNSIRWHAFQSFVELSNSKSFRGEEIYRKYSITEAGQYLVFVVTKLDRYLVRIVLEPDARYYRETDAVEEYSCTFDLPKIKKRLVIDNWVAKNSKLFIDKRKNFLKGWPMGCMQLNITDFDPSNPDAFLRRGDHIRRYLKVGNFNPTYHDGIYLGKGQVAHYTTDSSSKFLKSKGGSGPGVVPIDAFLKGESILSVILLKSPDRCHADIADLAEKLVATKVWDKQYNLAHKNCQTFASLCTFKNGDRIFKNETLSGALIKVLPYSGAACMVLAFTPVSLPIAVAAVAPITAFTIVNRMRKSARNNVEKALNDVNGDEKRLF</sequence>
<protein>
    <submittedName>
        <fullName evidence="4">LRAT domain-containing protein</fullName>
    </submittedName>
</protein>
<name>A0A7E4VUL5_PANRE</name>
<dbReference type="AlphaFoldDB" id="A0A7E4VUL5"/>
<dbReference type="InterPro" id="IPR007053">
    <property type="entry name" value="LRAT_dom"/>
</dbReference>
<reference evidence="4" key="2">
    <citation type="submission" date="2020-10" db="UniProtKB">
        <authorList>
            <consortium name="WormBaseParasite"/>
        </authorList>
    </citation>
    <scope>IDENTIFICATION</scope>
</reference>
<dbReference type="Pfam" id="PF04970">
    <property type="entry name" value="LRAT"/>
    <property type="match status" value="1"/>
</dbReference>
<keyword evidence="3" id="KW-1185">Reference proteome</keyword>
<proteinExistence type="predicted"/>
<feature type="transmembrane region" description="Helical" evidence="1">
    <location>
        <begin position="507"/>
        <end position="532"/>
    </location>
</feature>
<keyword evidence="1" id="KW-0472">Membrane</keyword>
<reference evidence="3" key="1">
    <citation type="journal article" date="2013" name="Genetics">
        <title>The draft genome and transcriptome of Panagrellus redivivus are shaped by the harsh demands of a free-living lifestyle.</title>
        <authorList>
            <person name="Srinivasan J."/>
            <person name="Dillman A.R."/>
            <person name="Macchietto M.G."/>
            <person name="Heikkinen L."/>
            <person name="Lakso M."/>
            <person name="Fracchia K.M."/>
            <person name="Antoshechkin I."/>
            <person name="Mortazavi A."/>
            <person name="Wong G."/>
            <person name="Sternberg P.W."/>
        </authorList>
    </citation>
    <scope>NUCLEOTIDE SEQUENCE [LARGE SCALE GENOMIC DNA]</scope>
    <source>
        <strain evidence="3">MT8872</strain>
    </source>
</reference>
<keyword evidence="1" id="KW-1133">Transmembrane helix</keyword>
<keyword evidence="1" id="KW-0812">Transmembrane</keyword>
<feature type="domain" description="LRAT" evidence="2">
    <location>
        <begin position="367"/>
        <end position="479"/>
    </location>
</feature>
<evidence type="ECO:0000259" key="2">
    <source>
        <dbReference type="Pfam" id="PF04970"/>
    </source>
</evidence>
<dbReference type="Gene3D" id="3.90.1720.10">
    <property type="entry name" value="endopeptidase domain like (from Nostoc punctiforme)"/>
    <property type="match status" value="1"/>
</dbReference>
<evidence type="ECO:0000256" key="1">
    <source>
        <dbReference type="SAM" id="Phobius"/>
    </source>
</evidence>
<evidence type="ECO:0000313" key="4">
    <source>
        <dbReference type="WBParaSite" id="Pan_g339.t2"/>
    </source>
</evidence>
<accession>A0A7E4VUL5</accession>
<evidence type="ECO:0000313" key="3">
    <source>
        <dbReference type="Proteomes" id="UP000492821"/>
    </source>
</evidence>
<dbReference type="Proteomes" id="UP000492821">
    <property type="component" value="Unassembled WGS sequence"/>
</dbReference>
<dbReference type="WBParaSite" id="Pan_g339.t2">
    <property type="protein sequence ID" value="Pan_g339.t2"/>
    <property type="gene ID" value="Pan_g339"/>
</dbReference>